<keyword evidence="4" id="KW-0472">Membrane</keyword>
<proteinExistence type="inferred from homology"/>
<evidence type="ECO:0000259" key="7">
    <source>
        <dbReference type="Pfam" id="PF14322"/>
    </source>
</evidence>
<evidence type="ECO:0000256" key="3">
    <source>
        <dbReference type="ARBA" id="ARBA00022729"/>
    </source>
</evidence>
<comment type="subcellular location">
    <subcellularLocation>
        <location evidence="1">Cell outer membrane</location>
    </subcellularLocation>
</comment>
<evidence type="ECO:0000256" key="1">
    <source>
        <dbReference type="ARBA" id="ARBA00004442"/>
    </source>
</evidence>
<dbReference type="RefSeq" id="WP_380903268.1">
    <property type="nucleotide sequence ID" value="NZ_JBHUEG010000001.1"/>
</dbReference>
<evidence type="ECO:0000256" key="2">
    <source>
        <dbReference type="ARBA" id="ARBA00006275"/>
    </source>
</evidence>
<comment type="similarity">
    <text evidence="2">Belongs to the SusD family.</text>
</comment>
<dbReference type="Proteomes" id="UP001597545">
    <property type="component" value="Unassembled WGS sequence"/>
</dbReference>
<evidence type="ECO:0000256" key="5">
    <source>
        <dbReference type="ARBA" id="ARBA00023237"/>
    </source>
</evidence>
<organism evidence="8 9">
    <name type="scientific">Sphingobacterium suaedae</name>
    <dbReference type="NCBI Taxonomy" id="1686402"/>
    <lineage>
        <taxon>Bacteria</taxon>
        <taxon>Pseudomonadati</taxon>
        <taxon>Bacteroidota</taxon>
        <taxon>Sphingobacteriia</taxon>
        <taxon>Sphingobacteriales</taxon>
        <taxon>Sphingobacteriaceae</taxon>
        <taxon>Sphingobacterium</taxon>
    </lineage>
</organism>
<keyword evidence="9" id="KW-1185">Reference proteome</keyword>
<name>A0ABW5KGJ9_9SPHI</name>
<reference evidence="9" key="1">
    <citation type="journal article" date="2019" name="Int. J. Syst. Evol. Microbiol.">
        <title>The Global Catalogue of Microorganisms (GCM) 10K type strain sequencing project: providing services to taxonomists for standard genome sequencing and annotation.</title>
        <authorList>
            <consortium name="The Broad Institute Genomics Platform"/>
            <consortium name="The Broad Institute Genome Sequencing Center for Infectious Disease"/>
            <person name="Wu L."/>
            <person name="Ma J."/>
        </authorList>
    </citation>
    <scope>NUCLEOTIDE SEQUENCE [LARGE SCALE GENOMIC DNA]</scope>
    <source>
        <strain evidence="9">KCTC 42662</strain>
    </source>
</reference>
<protein>
    <submittedName>
        <fullName evidence="8">RagB/SusD family nutrient uptake outer membrane protein</fullName>
    </submittedName>
</protein>
<keyword evidence="5" id="KW-0998">Cell outer membrane</keyword>
<evidence type="ECO:0000256" key="4">
    <source>
        <dbReference type="ARBA" id="ARBA00023136"/>
    </source>
</evidence>
<dbReference type="Gene3D" id="1.25.40.390">
    <property type="match status" value="2"/>
</dbReference>
<keyword evidence="3" id="KW-0732">Signal</keyword>
<dbReference type="PROSITE" id="PS51257">
    <property type="entry name" value="PROKAR_LIPOPROTEIN"/>
    <property type="match status" value="1"/>
</dbReference>
<dbReference type="Pfam" id="PF07980">
    <property type="entry name" value="SusD_RagB"/>
    <property type="match status" value="1"/>
</dbReference>
<accession>A0ABW5KGJ9</accession>
<evidence type="ECO:0000313" key="9">
    <source>
        <dbReference type="Proteomes" id="UP001597545"/>
    </source>
</evidence>
<gene>
    <name evidence="8" type="ORF">ACFSR5_09965</name>
</gene>
<comment type="caution">
    <text evidence="8">The sequence shown here is derived from an EMBL/GenBank/DDBJ whole genome shotgun (WGS) entry which is preliminary data.</text>
</comment>
<dbReference type="InterPro" id="IPR033985">
    <property type="entry name" value="SusD-like_N"/>
</dbReference>
<dbReference type="InterPro" id="IPR012944">
    <property type="entry name" value="SusD_RagB_dom"/>
</dbReference>
<dbReference type="InterPro" id="IPR011990">
    <property type="entry name" value="TPR-like_helical_dom_sf"/>
</dbReference>
<dbReference type="SUPFAM" id="SSF48452">
    <property type="entry name" value="TPR-like"/>
    <property type="match status" value="1"/>
</dbReference>
<feature type="domain" description="SusD-like N-terminal" evidence="7">
    <location>
        <begin position="22"/>
        <end position="202"/>
    </location>
</feature>
<feature type="domain" description="RagB/SusD" evidence="6">
    <location>
        <begin position="348"/>
        <end position="487"/>
    </location>
</feature>
<evidence type="ECO:0000313" key="8">
    <source>
        <dbReference type="EMBL" id="MFD2547966.1"/>
    </source>
</evidence>
<dbReference type="Pfam" id="PF14322">
    <property type="entry name" value="SusD-like_3"/>
    <property type="match status" value="1"/>
</dbReference>
<dbReference type="CDD" id="cd08977">
    <property type="entry name" value="SusD"/>
    <property type="match status" value="1"/>
</dbReference>
<sequence>MKKTLIILKLVILTVSISSCSKWLDLQPQDGITKNEFWKTKEDVRAALFGIYSSLNSGGVEERIFLWGELRADMVGVTSYAIDDYRLVKNYNTLSTNQLADWSAMYTAINNCNLLIDFAPEAKAADPTFTDSEYNSYVGEALAVRSLLYFYLVRTFRDIPLKLKGSYKDTDVESVGQANAAQVLEQLINDLKRAQEMVPDYHVPPSGANLVINASNTGRITKPAVTTLLADVYLWNEEYDKAEAEANKVLVSNRYRLLGEASRAIFDGGTAETIFEISHKESIENPMYPLVVDPRRRYVAAVEIVNSDVFPPNTETDLDLTDSRGEGILYTSSGAIVKHGTETPDYFNFQIYRISDAMLIQAEAIAEQGRGAEALQILNTLRSARGALKSTERAVSETDTDGIVRYIIEEKARELSFEGKRWFDLLRLAKKDNYANLDVILEIVSKVVDASVQQSAIAKARDVDSHYLPILEDELFKDGQLQQNPFYLK</sequence>
<dbReference type="EMBL" id="JBHULR010000004">
    <property type="protein sequence ID" value="MFD2547966.1"/>
    <property type="molecule type" value="Genomic_DNA"/>
</dbReference>
<evidence type="ECO:0000259" key="6">
    <source>
        <dbReference type="Pfam" id="PF07980"/>
    </source>
</evidence>